<dbReference type="EMBL" id="JASBNA010000004">
    <property type="protein sequence ID" value="KAK7692502.1"/>
    <property type="molecule type" value="Genomic_DNA"/>
</dbReference>
<dbReference type="Proteomes" id="UP001385951">
    <property type="component" value="Unassembled WGS sequence"/>
</dbReference>
<organism evidence="2 3">
    <name type="scientific">Cerrena zonata</name>
    <dbReference type="NCBI Taxonomy" id="2478898"/>
    <lineage>
        <taxon>Eukaryota</taxon>
        <taxon>Fungi</taxon>
        <taxon>Dikarya</taxon>
        <taxon>Basidiomycota</taxon>
        <taxon>Agaricomycotina</taxon>
        <taxon>Agaricomycetes</taxon>
        <taxon>Polyporales</taxon>
        <taxon>Cerrenaceae</taxon>
        <taxon>Cerrena</taxon>
    </lineage>
</organism>
<protein>
    <submittedName>
        <fullName evidence="2">Uncharacterized protein</fullName>
    </submittedName>
</protein>
<evidence type="ECO:0000313" key="3">
    <source>
        <dbReference type="Proteomes" id="UP001385951"/>
    </source>
</evidence>
<proteinExistence type="predicted"/>
<keyword evidence="3" id="KW-1185">Reference proteome</keyword>
<accession>A0AAW0GR96</accession>
<sequence>MGHIPSIIPLGYPRRRTMHVTKLIRNVFDHQLGDASEVYLVEEYLGILCQEGDVNRRWLEDLTECKVVKLELRKCPNSWAHEFVLAFVEHTSIDNTTQQEVTQSRVFMIERESNPQIIGQLGGSNAIGSPETKFADETLAVDRLQIYESLAGVLKVMYGELCYTVQFIADNTQPNILDLAAATCALNRFAPNYTLFKHMCFWYANNLCRVLAQGRNYNVIEKNKHAGLWNNTMLIDHLGKMILESTLPEFCDVTPAALEEMANEESSLFSLPSSASTDPALGISTHHFVHSDPVVVYHVKYKACLADAESMIRVEKRNERLATAKRRADEQRQRADEQWQRADEERRRADEERRRADEERRRADEERRRADEERQQREMAERRADEERRQREMAERRIQELERQLAEAKKGKQTHDTT</sequence>
<evidence type="ECO:0000256" key="1">
    <source>
        <dbReference type="SAM" id="MobiDB-lite"/>
    </source>
</evidence>
<dbReference type="AlphaFoldDB" id="A0AAW0GR96"/>
<evidence type="ECO:0000313" key="2">
    <source>
        <dbReference type="EMBL" id="KAK7692502.1"/>
    </source>
</evidence>
<name>A0AAW0GR96_9APHY</name>
<comment type="caution">
    <text evidence="2">The sequence shown here is derived from an EMBL/GenBank/DDBJ whole genome shotgun (WGS) entry which is preliminary data.</text>
</comment>
<reference evidence="2 3" key="1">
    <citation type="submission" date="2022-09" db="EMBL/GenBank/DDBJ databases">
        <authorList>
            <person name="Palmer J.M."/>
        </authorList>
    </citation>
    <scope>NUCLEOTIDE SEQUENCE [LARGE SCALE GENOMIC DNA]</scope>
    <source>
        <strain evidence="2 3">DSM 7382</strain>
    </source>
</reference>
<feature type="region of interest" description="Disordered" evidence="1">
    <location>
        <begin position="322"/>
        <end position="418"/>
    </location>
</feature>
<gene>
    <name evidence="2" type="ORF">QCA50_004129</name>
</gene>